<evidence type="ECO:0000256" key="1">
    <source>
        <dbReference type="SAM" id="SignalP"/>
    </source>
</evidence>
<feature type="domain" description="Glycoside hydrolase family 19 catalytic" evidence="2">
    <location>
        <begin position="87"/>
        <end position="191"/>
    </location>
</feature>
<name>A0AAJ4N8F3_AGRTU</name>
<reference evidence="3" key="1">
    <citation type="submission" date="2020-02" db="EMBL/GenBank/DDBJ databases">
        <title>Unexpected conservation and global transmission of agrobacterial virulence plasmids.</title>
        <authorList>
            <person name="Weisberg A.J."/>
            <person name="Davis E.W. II"/>
            <person name="Tabima J.R."/>
            <person name="Belcher M.S."/>
            <person name="Miller M."/>
            <person name="Kuo C.-H."/>
            <person name="Loper J.E."/>
            <person name="Grunwald N.J."/>
            <person name="Putnam M.L."/>
            <person name="Chang J.H."/>
        </authorList>
    </citation>
    <scope>NUCLEOTIDE SEQUENCE</scope>
    <source>
        <strain evidence="3">Q15/94</strain>
        <plasmid evidence="3">pQ15_94_1</plasmid>
    </source>
</reference>
<dbReference type="InterPro" id="IPR023346">
    <property type="entry name" value="Lysozyme-like_dom_sf"/>
</dbReference>
<evidence type="ECO:0000259" key="2">
    <source>
        <dbReference type="Pfam" id="PF00182"/>
    </source>
</evidence>
<protein>
    <recommendedName>
        <fullName evidence="2">Glycoside hydrolase family 19 catalytic domain-containing protein</fullName>
    </recommendedName>
</protein>
<dbReference type="Proteomes" id="UP000663946">
    <property type="component" value="Plasmid pQ15_94_1"/>
</dbReference>
<evidence type="ECO:0000313" key="4">
    <source>
        <dbReference type="Proteomes" id="UP000663946"/>
    </source>
</evidence>
<dbReference type="SUPFAM" id="SSF53955">
    <property type="entry name" value="Lysozyme-like"/>
    <property type="match status" value="1"/>
</dbReference>
<organism evidence="3 4">
    <name type="scientific">Agrobacterium tumefaciens</name>
    <dbReference type="NCBI Taxonomy" id="358"/>
    <lineage>
        <taxon>Bacteria</taxon>
        <taxon>Pseudomonadati</taxon>
        <taxon>Pseudomonadota</taxon>
        <taxon>Alphaproteobacteria</taxon>
        <taxon>Hyphomicrobiales</taxon>
        <taxon>Rhizobiaceae</taxon>
        <taxon>Rhizobium/Agrobacterium group</taxon>
        <taxon>Agrobacterium</taxon>
        <taxon>Agrobacterium tumefaciens complex</taxon>
    </lineage>
</organism>
<evidence type="ECO:0000313" key="3">
    <source>
        <dbReference type="EMBL" id="QTG16683.1"/>
    </source>
</evidence>
<keyword evidence="1" id="KW-0732">Signal</keyword>
<dbReference type="RefSeq" id="WP_333722382.1">
    <property type="nucleotide sequence ID" value="NZ_CP049218.1"/>
</dbReference>
<dbReference type="AlphaFoldDB" id="A0AAJ4N8F3"/>
<dbReference type="InterPro" id="IPR000726">
    <property type="entry name" value="Glyco_hydro_19_cat"/>
</dbReference>
<accession>A0AAJ4N8F3</accession>
<dbReference type="GO" id="GO:0016998">
    <property type="term" value="P:cell wall macromolecule catabolic process"/>
    <property type="evidence" value="ECO:0007669"/>
    <property type="project" value="InterPro"/>
</dbReference>
<gene>
    <name evidence="3" type="ORF">G6M86_25690</name>
</gene>
<dbReference type="Pfam" id="PF00182">
    <property type="entry name" value="Glyco_hydro_19"/>
    <property type="match status" value="1"/>
</dbReference>
<feature type="signal peptide" evidence="1">
    <location>
        <begin position="1"/>
        <end position="27"/>
    </location>
</feature>
<dbReference type="Gene3D" id="1.10.530.10">
    <property type="match status" value="1"/>
</dbReference>
<geneLocation type="plasmid" evidence="3 4">
    <name>pQ15_94_1</name>
</geneLocation>
<keyword evidence="3" id="KW-0614">Plasmid</keyword>
<feature type="chain" id="PRO_5042531946" description="Glycoside hydrolase family 19 catalytic domain-containing protein" evidence="1">
    <location>
        <begin position="28"/>
        <end position="255"/>
    </location>
</feature>
<dbReference type="EMBL" id="CP049218">
    <property type="protein sequence ID" value="QTG16683.1"/>
    <property type="molecule type" value="Genomic_DNA"/>
</dbReference>
<dbReference type="GO" id="GO:0004568">
    <property type="term" value="F:chitinase activity"/>
    <property type="evidence" value="ECO:0007669"/>
    <property type="project" value="InterPro"/>
</dbReference>
<proteinExistence type="predicted"/>
<sequence>MRNLFLKSTNRRSFMLLFGAGVNLSLAGGVNAKLLPANDNNDGPGFSPTGGALAIRRDKFYAAVKATRLMGPQLIPRQIEGIEGILAAFQTDGDGNPKTLAYALATAAHETGFRMLPVREGFAKTDAQARRILSGRRYAVSTGKHGHAYYGRGQVQLTWEDNYRASSVDAGVDLVANPDMMLDPVISAKILIKGLRDGRWNGSKKPHAGKGISHYLPSCGLDDLKNARRTVNKLDKWNLIASYYRVFLGAIQQSL</sequence>
<dbReference type="GO" id="GO:0006032">
    <property type="term" value="P:chitin catabolic process"/>
    <property type="evidence" value="ECO:0007669"/>
    <property type="project" value="InterPro"/>
</dbReference>